<evidence type="ECO:0000256" key="2">
    <source>
        <dbReference type="ARBA" id="ARBA00004064"/>
    </source>
</evidence>
<dbReference type="InterPro" id="IPR014279">
    <property type="entry name" value="Nase_V-Fe_dsu"/>
</dbReference>
<comment type="function">
    <text evidence="2">The key enzymatic reactions in nitrogen fixation are catalyzed by the nitrogenase complex, which has 2 components: the iron protein (component 2) and a component 1 which is either a molybdenum-iron protein, a vanadium-iron, or an iron-iron protein.</text>
</comment>
<evidence type="ECO:0000256" key="11">
    <source>
        <dbReference type="ARBA" id="ARBA00023231"/>
    </source>
</evidence>
<dbReference type="EC" id="1.18.6.1" evidence="4"/>
<evidence type="ECO:0000256" key="1">
    <source>
        <dbReference type="ARBA" id="ARBA00001915"/>
    </source>
</evidence>
<keyword evidence="6" id="KW-0547">Nucleotide-binding</keyword>
<evidence type="ECO:0000256" key="4">
    <source>
        <dbReference type="ARBA" id="ARBA00012773"/>
    </source>
</evidence>
<dbReference type="AlphaFoldDB" id="A0A4R3N6Z7"/>
<keyword evidence="11" id="KW-0535">Nitrogen fixation</keyword>
<dbReference type="GO" id="GO:0051536">
    <property type="term" value="F:iron-sulfur cluster binding"/>
    <property type="evidence" value="ECO:0007669"/>
    <property type="project" value="UniProtKB-KW"/>
</dbReference>
<keyword evidence="9" id="KW-0408">Iron</keyword>
<dbReference type="Proteomes" id="UP000295717">
    <property type="component" value="Unassembled WGS sequence"/>
</dbReference>
<dbReference type="GO" id="GO:0005524">
    <property type="term" value="F:ATP binding"/>
    <property type="evidence" value="ECO:0007669"/>
    <property type="project" value="UniProtKB-KW"/>
</dbReference>
<keyword evidence="15" id="KW-1185">Reference proteome</keyword>
<reference evidence="14 15" key="1">
    <citation type="submission" date="2019-03" db="EMBL/GenBank/DDBJ databases">
        <title>Genomic Encyclopedia of Type Strains, Phase IV (KMG-IV): sequencing the most valuable type-strain genomes for metagenomic binning, comparative biology and taxonomic classification.</title>
        <authorList>
            <person name="Goeker M."/>
        </authorList>
    </citation>
    <scope>NUCLEOTIDE SEQUENCE [LARGE SCALE GENOMIC DNA]</scope>
    <source>
        <strain evidence="14 15">DSM 13587</strain>
    </source>
</reference>
<evidence type="ECO:0000256" key="6">
    <source>
        <dbReference type="ARBA" id="ARBA00022741"/>
    </source>
</evidence>
<dbReference type="GO" id="GO:0046872">
    <property type="term" value="F:metal ion binding"/>
    <property type="evidence" value="ECO:0007669"/>
    <property type="project" value="UniProtKB-KW"/>
</dbReference>
<comment type="catalytic activity">
    <reaction evidence="13">
        <text>N2 + 8 reduced [2Fe-2S]-[ferredoxin] + 16 ATP + 16 H2O = H2 + 8 oxidized [2Fe-2S]-[ferredoxin] + 2 NH4(+) + 16 ADP + 16 phosphate + 6 H(+)</text>
        <dbReference type="Rhea" id="RHEA:21448"/>
        <dbReference type="Rhea" id="RHEA-COMP:10000"/>
        <dbReference type="Rhea" id="RHEA-COMP:10001"/>
        <dbReference type="ChEBI" id="CHEBI:15377"/>
        <dbReference type="ChEBI" id="CHEBI:15378"/>
        <dbReference type="ChEBI" id="CHEBI:17997"/>
        <dbReference type="ChEBI" id="CHEBI:18276"/>
        <dbReference type="ChEBI" id="CHEBI:28938"/>
        <dbReference type="ChEBI" id="CHEBI:30616"/>
        <dbReference type="ChEBI" id="CHEBI:33737"/>
        <dbReference type="ChEBI" id="CHEBI:33738"/>
        <dbReference type="ChEBI" id="CHEBI:43474"/>
        <dbReference type="ChEBI" id="CHEBI:456216"/>
        <dbReference type="EC" id="1.18.6.1"/>
    </reaction>
</comment>
<organism evidence="14 15">
    <name type="scientific">Thiobaca trueperi</name>
    <dbReference type="NCBI Taxonomy" id="127458"/>
    <lineage>
        <taxon>Bacteria</taxon>
        <taxon>Pseudomonadati</taxon>
        <taxon>Pseudomonadota</taxon>
        <taxon>Gammaproteobacteria</taxon>
        <taxon>Chromatiales</taxon>
        <taxon>Chromatiaceae</taxon>
        <taxon>Thiobaca</taxon>
    </lineage>
</organism>
<evidence type="ECO:0000256" key="3">
    <source>
        <dbReference type="ARBA" id="ARBA00011515"/>
    </source>
</evidence>
<evidence type="ECO:0000256" key="7">
    <source>
        <dbReference type="ARBA" id="ARBA00022840"/>
    </source>
</evidence>
<gene>
    <name evidence="14" type="ORF">EDC35_101589</name>
</gene>
<dbReference type="NCBIfam" id="TIGR02930">
    <property type="entry name" value="vnfG_nitrog"/>
    <property type="match status" value="1"/>
</dbReference>
<dbReference type="Pfam" id="PF03139">
    <property type="entry name" value="AnfG_VnfG"/>
    <property type="match status" value="1"/>
</dbReference>
<evidence type="ECO:0000256" key="13">
    <source>
        <dbReference type="ARBA" id="ARBA00047967"/>
    </source>
</evidence>
<proteinExistence type="predicted"/>
<evidence type="ECO:0000313" key="14">
    <source>
        <dbReference type="EMBL" id="TCT24267.1"/>
    </source>
</evidence>
<keyword evidence="7" id="KW-0067">ATP-binding</keyword>
<dbReference type="GO" id="GO:0016163">
    <property type="term" value="F:nitrogenase activity"/>
    <property type="evidence" value="ECO:0007669"/>
    <property type="project" value="UniProtKB-EC"/>
</dbReference>
<dbReference type="RefSeq" id="WP_132975527.1">
    <property type="nucleotide sequence ID" value="NZ_SMAO01000001.1"/>
</dbReference>
<keyword evidence="8" id="KW-0560">Oxidoreductase</keyword>
<comment type="subunit">
    <text evidence="3">Hexamer of two alpha, two beta, and two delta chains.</text>
</comment>
<dbReference type="OrthoDB" id="198407at2"/>
<dbReference type="EMBL" id="SMAO01000001">
    <property type="protein sequence ID" value="TCT24267.1"/>
    <property type="molecule type" value="Genomic_DNA"/>
</dbReference>
<comment type="cofactor">
    <cofactor evidence="1">
        <name>iron-sulfur cluster</name>
        <dbReference type="ChEBI" id="CHEBI:30408"/>
    </cofactor>
</comment>
<comment type="caution">
    <text evidence="14">The sequence shown here is derived from an EMBL/GenBank/DDBJ whole genome shotgun (WGS) entry which is preliminary data.</text>
</comment>
<evidence type="ECO:0000256" key="5">
    <source>
        <dbReference type="ARBA" id="ARBA00022723"/>
    </source>
</evidence>
<keyword evidence="5" id="KW-0479">Metal-binding</keyword>
<evidence type="ECO:0000256" key="8">
    <source>
        <dbReference type="ARBA" id="ARBA00023002"/>
    </source>
</evidence>
<evidence type="ECO:0000256" key="12">
    <source>
        <dbReference type="ARBA" id="ARBA00030899"/>
    </source>
</evidence>
<protein>
    <recommendedName>
        <fullName evidence="4">nitrogenase</fullName>
        <ecNumber evidence="4">1.18.6.1</ecNumber>
    </recommendedName>
    <alternativeName>
        <fullName evidence="12">Nitrogenase component I</fullName>
    </alternativeName>
</protein>
<accession>A0A4R3N6Z7</accession>
<name>A0A4R3N6Z7_9GAMM</name>
<sequence>MKNHALDDKVDDLYGYIEERCLWQFFSRSWDRQENIDGVLDQASRLLSGKDPARSTPMESLFYADAKILVADVRERFPWLDEAGEEEVRQMMDDLKGRLVENVITRSKNRELNHHLY</sequence>
<evidence type="ECO:0000256" key="10">
    <source>
        <dbReference type="ARBA" id="ARBA00023014"/>
    </source>
</evidence>
<dbReference type="InterPro" id="IPR004349">
    <property type="entry name" value="V/Nase_d_su"/>
</dbReference>
<evidence type="ECO:0000256" key="9">
    <source>
        <dbReference type="ARBA" id="ARBA00023004"/>
    </source>
</evidence>
<keyword evidence="10" id="KW-0411">Iron-sulfur</keyword>
<evidence type="ECO:0000313" key="15">
    <source>
        <dbReference type="Proteomes" id="UP000295717"/>
    </source>
</evidence>